<protein>
    <submittedName>
        <fullName evidence="4">Uncharacterized protein</fullName>
    </submittedName>
</protein>
<feature type="signal peptide" evidence="3">
    <location>
        <begin position="1"/>
        <end position="26"/>
    </location>
</feature>
<proteinExistence type="predicted"/>
<evidence type="ECO:0000256" key="3">
    <source>
        <dbReference type="SAM" id="SignalP"/>
    </source>
</evidence>
<organism evidence="4 5">
    <name type="scientific">Leishmania panamensis</name>
    <dbReference type="NCBI Taxonomy" id="5679"/>
    <lineage>
        <taxon>Eukaryota</taxon>
        <taxon>Discoba</taxon>
        <taxon>Euglenozoa</taxon>
        <taxon>Kinetoplastea</taxon>
        <taxon>Metakinetoplastina</taxon>
        <taxon>Trypanosomatida</taxon>
        <taxon>Trypanosomatidae</taxon>
        <taxon>Leishmaniinae</taxon>
        <taxon>Leishmania</taxon>
        <taxon>Leishmania guyanensis species complex</taxon>
    </lineage>
</organism>
<keyword evidence="2" id="KW-0472">Membrane</keyword>
<evidence type="ECO:0000256" key="1">
    <source>
        <dbReference type="SAM" id="MobiDB-lite"/>
    </source>
</evidence>
<sequence>MVDLAASPRAVPALLFSLLLCVPACTVVVMVDASPAYLLAQRRGQVFTYEAKTDPVIDISSLLPNASSSFLYAFTEDMNTFIKGLFNNSVMENFGSGTEAQGFDNCRFLFAPQDDWNTMFTLSGCFKTLLHAGIAGDCVADNPFCCIQYWRYPASLPDRLPSDQIDPRLIFWDGTRAVNGFYTNFSDTYRANYPNCSSFTPWPECSCSYGANSTLAVDANGEWRYARRYMPFLTYIEHRADNPTGSAAVQFKLLNATAATAWLAGHRFGDLSLLVPIVVSASLVIMLFMCLLFMYLCGYKPTLKVKEELRAKIKDLQEKTAAVETKLAAKRRRNQRSASSLAQSPRTSFVVPPKETPSPVNQNRFPSFSASSKSVQLHVRPAEPNQQQHACITVSPSSQGIQSQLQPRGSFMAAQNRTGSGHQRSSSYAFSASSRTNSPSSAAASALNGQPENSILKRSSSTSSMKSATSRQFPQDFQNPLIGRQSFDV</sequence>
<dbReference type="eggNOG" id="ENOG502SMHF">
    <property type="taxonomic scope" value="Eukaryota"/>
</dbReference>
<reference evidence="4 5" key="1">
    <citation type="journal article" date="2015" name="Sci. Rep.">
        <title>The genome of Leishmania panamensis: insights into genomics of the L. (Viannia) subgenus.</title>
        <authorList>
            <person name="Llanes A."/>
            <person name="Restrepo C.M."/>
            <person name="Vecchio G.D."/>
            <person name="Anguizola F.J."/>
            <person name="Lleonart R."/>
        </authorList>
    </citation>
    <scope>NUCLEOTIDE SEQUENCE [LARGE SCALE GENOMIC DNA]</scope>
    <source>
        <strain evidence="4 5">MHOM/PA/94/PSC-1</strain>
    </source>
</reference>
<feature type="transmembrane region" description="Helical" evidence="2">
    <location>
        <begin position="273"/>
        <end position="296"/>
    </location>
</feature>
<dbReference type="RefSeq" id="XP_010697288.1">
    <property type="nucleotide sequence ID" value="XM_010698986.1"/>
</dbReference>
<gene>
    <name evidence="4" type="ORF">LPMP_140540</name>
</gene>
<keyword evidence="2" id="KW-1133">Transmembrane helix</keyword>
<dbReference type="EMBL" id="CP009383">
    <property type="protein sequence ID" value="AIN96635.1"/>
    <property type="molecule type" value="Genomic_DNA"/>
</dbReference>
<feature type="compositionally biased region" description="Polar residues" evidence="1">
    <location>
        <begin position="358"/>
        <end position="375"/>
    </location>
</feature>
<dbReference type="OrthoDB" id="264076at2759"/>
<accession>A0A088RLH5</accession>
<evidence type="ECO:0000256" key="2">
    <source>
        <dbReference type="SAM" id="Phobius"/>
    </source>
</evidence>
<feature type="compositionally biased region" description="Polar residues" evidence="1">
    <location>
        <begin position="336"/>
        <end position="347"/>
    </location>
</feature>
<feature type="compositionally biased region" description="Polar residues" evidence="1">
    <location>
        <begin position="414"/>
        <end position="424"/>
    </location>
</feature>
<keyword evidence="5" id="KW-1185">Reference proteome</keyword>
<keyword evidence="3" id="KW-0732">Signal</keyword>
<feature type="chain" id="PRO_5001838995" evidence="3">
    <location>
        <begin position="27"/>
        <end position="489"/>
    </location>
</feature>
<dbReference type="KEGG" id="lpan:LPMP_140540"/>
<feature type="region of interest" description="Disordered" evidence="1">
    <location>
        <begin position="414"/>
        <end position="489"/>
    </location>
</feature>
<keyword evidence="2" id="KW-0812">Transmembrane</keyword>
<dbReference type="GeneID" id="22573321"/>
<evidence type="ECO:0000313" key="4">
    <source>
        <dbReference type="EMBL" id="AIN96635.1"/>
    </source>
</evidence>
<dbReference type="VEuPathDB" id="TriTrypDB:LPAL13_140010600"/>
<dbReference type="VEuPathDB" id="TriTrypDB:LPMP_140540"/>
<dbReference type="AlphaFoldDB" id="A0A088RLH5"/>
<evidence type="ECO:0000313" key="5">
    <source>
        <dbReference type="Proteomes" id="UP000063063"/>
    </source>
</evidence>
<name>A0A088RLH5_LEIPA</name>
<feature type="compositionally biased region" description="Low complexity" evidence="1">
    <location>
        <begin position="457"/>
        <end position="471"/>
    </location>
</feature>
<feature type="region of interest" description="Disordered" evidence="1">
    <location>
        <begin position="327"/>
        <end position="388"/>
    </location>
</feature>
<feature type="compositionally biased region" description="Low complexity" evidence="1">
    <location>
        <begin position="425"/>
        <end position="446"/>
    </location>
</feature>
<dbReference type="Proteomes" id="UP000063063">
    <property type="component" value="Chromosome 14"/>
</dbReference>